<dbReference type="AlphaFoldDB" id="A0A4D6YIU2"/>
<dbReference type="PIRSF" id="PIRSF000676">
    <property type="entry name" value="Homoser_kin"/>
    <property type="match status" value="1"/>
</dbReference>
<dbReference type="PRINTS" id="PR00958">
    <property type="entry name" value="HOMSERKINASE"/>
</dbReference>
<dbReference type="Gene3D" id="3.30.70.890">
    <property type="entry name" value="GHMP kinase, C-terminal domain"/>
    <property type="match status" value="1"/>
</dbReference>
<keyword evidence="9 12" id="KW-0418">Kinase</keyword>
<dbReference type="InterPro" id="IPR013750">
    <property type="entry name" value="GHMP_kinase_C_dom"/>
</dbReference>
<feature type="binding site" evidence="12">
    <location>
        <begin position="91"/>
        <end position="101"/>
    </location>
    <ligand>
        <name>ATP</name>
        <dbReference type="ChEBI" id="CHEBI:30616"/>
    </ligand>
</feature>
<comment type="subcellular location">
    <subcellularLocation>
        <location evidence="12">Cytoplasm</location>
    </subcellularLocation>
</comment>
<keyword evidence="16" id="KW-1185">Reference proteome</keyword>
<keyword evidence="10 12" id="KW-0067">ATP-binding</keyword>
<dbReference type="PROSITE" id="PS00627">
    <property type="entry name" value="GHMP_KINASES_ATP"/>
    <property type="match status" value="1"/>
</dbReference>
<comment type="catalytic activity">
    <reaction evidence="11 12">
        <text>L-homoserine + ATP = O-phospho-L-homoserine + ADP + H(+)</text>
        <dbReference type="Rhea" id="RHEA:13985"/>
        <dbReference type="ChEBI" id="CHEBI:15378"/>
        <dbReference type="ChEBI" id="CHEBI:30616"/>
        <dbReference type="ChEBI" id="CHEBI:57476"/>
        <dbReference type="ChEBI" id="CHEBI:57590"/>
        <dbReference type="ChEBI" id="CHEBI:456216"/>
        <dbReference type="EC" id="2.7.1.39"/>
    </reaction>
</comment>
<dbReference type="InterPro" id="IPR014721">
    <property type="entry name" value="Ribsml_uS5_D2-typ_fold_subgr"/>
</dbReference>
<evidence type="ECO:0000256" key="1">
    <source>
        <dbReference type="ARBA" id="ARBA00005015"/>
    </source>
</evidence>
<dbReference type="UniPathway" id="UPA00050">
    <property type="reaction ID" value="UER00064"/>
</dbReference>
<keyword evidence="12" id="KW-0963">Cytoplasm</keyword>
<evidence type="ECO:0000313" key="16">
    <source>
        <dbReference type="Proteomes" id="UP000298636"/>
    </source>
</evidence>
<organism evidence="15 16">
    <name type="scientific">Buchnera aphidicola</name>
    <name type="common">Stegophylla sp.</name>
    <dbReference type="NCBI Taxonomy" id="2315800"/>
    <lineage>
        <taxon>Bacteria</taxon>
        <taxon>Pseudomonadati</taxon>
        <taxon>Pseudomonadota</taxon>
        <taxon>Gammaproteobacteria</taxon>
        <taxon>Enterobacterales</taxon>
        <taxon>Erwiniaceae</taxon>
        <taxon>Buchnera</taxon>
    </lineage>
</organism>
<dbReference type="HAMAP" id="MF_00384">
    <property type="entry name" value="Homoser_kinase"/>
    <property type="match status" value="1"/>
</dbReference>
<evidence type="ECO:0000256" key="5">
    <source>
        <dbReference type="ARBA" id="ARBA00022605"/>
    </source>
</evidence>
<keyword evidence="5 12" id="KW-0028">Amino-acid biosynthesis</keyword>
<dbReference type="InterPro" id="IPR036554">
    <property type="entry name" value="GHMP_kinase_C_sf"/>
</dbReference>
<accession>A0A4D6YIU2</accession>
<comment type="function">
    <text evidence="12">Catalyzes the ATP-dependent phosphorylation of L-homoserine to L-homoserine phosphate.</text>
</comment>
<dbReference type="Pfam" id="PF08544">
    <property type="entry name" value="GHMP_kinases_C"/>
    <property type="match status" value="1"/>
</dbReference>
<dbReference type="Pfam" id="PF00288">
    <property type="entry name" value="GHMP_kinases_N"/>
    <property type="match status" value="1"/>
</dbReference>
<dbReference type="SUPFAM" id="SSF55060">
    <property type="entry name" value="GHMP Kinase, C-terminal domain"/>
    <property type="match status" value="1"/>
</dbReference>
<evidence type="ECO:0000256" key="8">
    <source>
        <dbReference type="ARBA" id="ARBA00022741"/>
    </source>
</evidence>
<dbReference type="EC" id="2.7.1.39" evidence="3 12"/>
<dbReference type="Gene3D" id="3.30.230.10">
    <property type="match status" value="1"/>
</dbReference>
<evidence type="ECO:0000259" key="14">
    <source>
        <dbReference type="Pfam" id="PF08544"/>
    </source>
</evidence>
<dbReference type="GO" id="GO:0004413">
    <property type="term" value="F:homoserine kinase activity"/>
    <property type="evidence" value="ECO:0007669"/>
    <property type="project" value="UniProtKB-UniRule"/>
</dbReference>
<evidence type="ECO:0000256" key="4">
    <source>
        <dbReference type="ARBA" id="ARBA00017858"/>
    </source>
</evidence>
<dbReference type="PANTHER" id="PTHR20861">
    <property type="entry name" value="HOMOSERINE/4-DIPHOSPHOCYTIDYL-2-C-METHYL-D-ERYTHRITOL KINASE"/>
    <property type="match status" value="1"/>
</dbReference>
<dbReference type="GO" id="GO:0005737">
    <property type="term" value="C:cytoplasm"/>
    <property type="evidence" value="ECO:0007669"/>
    <property type="project" value="UniProtKB-SubCell"/>
</dbReference>
<keyword evidence="8 12" id="KW-0547">Nucleotide-binding</keyword>
<dbReference type="GO" id="GO:0005524">
    <property type="term" value="F:ATP binding"/>
    <property type="evidence" value="ECO:0007669"/>
    <property type="project" value="UniProtKB-UniRule"/>
</dbReference>
<evidence type="ECO:0000256" key="7">
    <source>
        <dbReference type="ARBA" id="ARBA00022697"/>
    </source>
</evidence>
<dbReference type="InterPro" id="IPR006203">
    <property type="entry name" value="GHMP_knse_ATP-bd_CS"/>
</dbReference>
<proteinExistence type="inferred from homology"/>
<evidence type="ECO:0000256" key="12">
    <source>
        <dbReference type="HAMAP-Rule" id="MF_00384"/>
    </source>
</evidence>
<evidence type="ECO:0000313" key="15">
    <source>
        <dbReference type="EMBL" id="QCI26321.1"/>
    </source>
</evidence>
<dbReference type="Proteomes" id="UP000298636">
    <property type="component" value="Chromosome"/>
</dbReference>
<dbReference type="SUPFAM" id="SSF54211">
    <property type="entry name" value="Ribosomal protein S5 domain 2-like"/>
    <property type="match status" value="1"/>
</dbReference>
<dbReference type="InterPro" id="IPR006204">
    <property type="entry name" value="GHMP_kinase_N_dom"/>
</dbReference>
<reference evidence="15 16" key="1">
    <citation type="submission" date="2018-10" db="EMBL/GenBank/DDBJ databases">
        <title>Comparative functional genomics of the obligate endosymbiont Buchnera aphidicola.</title>
        <authorList>
            <person name="Chong R.A."/>
        </authorList>
    </citation>
    <scope>NUCLEOTIDE SEQUENCE [LARGE SCALE GENOMIC DNA]</scope>
    <source>
        <strain evidence="15 16">Ssp</strain>
    </source>
</reference>
<sequence length="310" mass="34912">MIKIYSPASIGNLNVGFDVLGTALAPINGKLLGDCITIQSNQIFKLIIKGNFSFQLPKKIEQNIVWKCWHYFCKIIKKKILVLIILEKNMPIGSGLGSSACSIVSTLVAINKFCNKPLNQNKLIHLMGKIEGEISGEPHYDNVAPCYYGGLQLIIQENNLISQSIPFFKHWLWIIAWPGIKIPTSEARLILPNEYSKHTCIEHSRLLAGFIHALYTNQDHLALKLMKDIIAEPYRIKLIPKFITIKKKMLQLGAINFGISGSGPTIFMICDNKKIAIKITLWLENNYLKNKNGFVHICKIDTQGTRKIGL</sequence>
<evidence type="ECO:0000256" key="10">
    <source>
        <dbReference type="ARBA" id="ARBA00022840"/>
    </source>
</evidence>
<dbReference type="NCBIfam" id="NF002288">
    <property type="entry name" value="PRK01212.1-4"/>
    <property type="match status" value="1"/>
</dbReference>
<name>A0A4D6YIU2_9GAMM</name>
<gene>
    <name evidence="12" type="primary">thrB</name>
    <name evidence="15" type="ORF">D9V79_00670</name>
</gene>
<dbReference type="PANTHER" id="PTHR20861:SF1">
    <property type="entry name" value="HOMOSERINE KINASE"/>
    <property type="match status" value="1"/>
</dbReference>
<dbReference type="InterPro" id="IPR000870">
    <property type="entry name" value="Homoserine_kinase"/>
</dbReference>
<comment type="pathway">
    <text evidence="1 12">Amino-acid biosynthesis; L-threonine biosynthesis; L-threonine from L-aspartate: step 4/5.</text>
</comment>
<evidence type="ECO:0000259" key="13">
    <source>
        <dbReference type="Pfam" id="PF00288"/>
    </source>
</evidence>
<evidence type="ECO:0000256" key="3">
    <source>
        <dbReference type="ARBA" id="ARBA00012078"/>
    </source>
</evidence>
<evidence type="ECO:0000256" key="2">
    <source>
        <dbReference type="ARBA" id="ARBA00007370"/>
    </source>
</evidence>
<feature type="domain" description="GHMP kinase C-terminal" evidence="14">
    <location>
        <begin position="212"/>
        <end position="279"/>
    </location>
</feature>
<dbReference type="NCBIfam" id="TIGR00191">
    <property type="entry name" value="thrB"/>
    <property type="match status" value="1"/>
</dbReference>
<dbReference type="InterPro" id="IPR020568">
    <property type="entry name" value="Ribosomal_Su5_D2-typ_SF"/>
</dbReference>
<feature type="domain" description="GHMP kinase N-terminal" evidence="13">
    <location>
        <begin position="63"/>
        <end position="150"/>
    </location>
</feature>
<evidence type="ECO:0000256" key="6">
    <source>
        <dbReference type="ARBA" id="ARBA00022679"/>
    </source>
</evidence>
<dbReference type="EMBL" id="CP032998">
    <property type="protein sequence ID" value="QCI26321.1"/>
    <property type="molecule type" value="Genomic_DNA"/>
</dbReference>
<evidence type="ECO:0000256" key="11">
    <source>
        <dbReference type="ARBA" id="ARBA00049375"/>
    </source>
</evidence>
<comment type="similarity">
    <text evidence="2 12">Belongs to the GHMP kinase family. Homoserine kinase subfamily.</text>
</comment>
<dbReference type="OrthoDB" id="9769912at2"/>
<keyword evidence="6 12" id="KW-0808">Transferase</keyword>
<protein>
    <recommendedName>
        <fullName evidence="4 12">Homoserine kinase</fullName>
        <shortName evidence="12">HK</shortName>
        <shortName evidence="12">HSK</shortName>
        <ecNumber evidence="3 12">2.7.1.39</ecNumber>
    </recommendedName>
</protein>
<dbReference type="GO" id="GO:0009088">
    <property type="term" value="P:threonine biosynthetic process"/>
    <property type="evidence" value="ECO:0007669"/>
    <property type="project" value="UniProtKB-UniRule"/>
</dbReference>
<keyword evidence="7 12" id="KW-0791">Threonine biosynthesis</keyword>
<dbReference type="RefSeq" id="WP_158351708.1">
    <property type="nucleotide sequence ID" value="NZ_CP032998.1"/>
</dbReference>
<evidence type="ECO:0000256" key="9">
    <source>
        <dbReference type="ARBA" id="ARBA00022777"/>
    </source>
</evidence>